<evidence type="ECO:0000256" key="1">
    <source>
        <dbReference type="SAM" id="Phobius"/>
    </source>
</evidence>
<keyword evidence="3" id="KW-1185">Reference proteome</keyword>
<reference evidence="2 3" key="1">
    <citation type="submission" date="2017-04" db="EMBL/GenBank/DDBJ databases">
        <title>Whole Genome Sequence of 1,4-Dioxane Degrading Bacterium Mycobacterium dioxanotrophicus PH-06.</title>
        <authorList>
            <person name="He Y."/>
        </authorList>
    </citation>
    <scope>NUCLEOTIDE SEQUENCE [LARGE SCALE GENOMIC DNA]</scope>
    <source>
        <strain evidence="2 3">PH-06</strain>
    </source>
</reference>
<organism evidence="2 3">
    <name type="scientific">Mycobacterium dioxanotrophicus</name>
    <dbReference type="NCBI Taxonomy" id="482462"/>
    <lineage>
        <taxon>Bacteria</taxon>
        <taxon>Bacillati</taxon>
        <taxon>Actinomycetota</taxon>
        <taxon>Actinomycetes</taxon>
        <taxon>Mycobacteriales</taxon>
        <taxon>Mycobacteriaceae</taxon>
        <taxon>Mycobacterium</taxon>
    </lineage>
</organism>
<dbReference type="KEGG" id="mdx:BTO20_06035"/>
<feature type="transmembrane region" description="Helical" evidence="1">
    <location>
        <begin position="12"/>
        <end position="29"/>
    </location>
</feature>
<accession>A0A1Y0BZ60</accession>
<dbReference type="RefSeq" id="WP_087074220.1">
    <property type="nucleotide sequence ID" value="NZ_CP020809.1"/>
</dbReference>
<evidence type="ECO:0000313" key="3">
    <source>
        <dbReference type="Proteomes" id="UP000195331"/>
    </source>
</evidence>
<keyword evidence="1" id="KW-1133">Transmembrane helix</keyword>
<keyword evidence="1" id="KW-0472">Membrane</keyword>
<dbReference type="EMBL" id="CP020809">
    <property type="protein sequence ID" value="ART68199.1"/>
    <property type="molecule type" value="Genomic_DNA"/>
</dbReference>
<gene>
    <name evidence="2" type="ORF">BTO20_06035</name>
</gene>
<evidence type="ECO:0000313" key="2">
    <source>
        <dbReference type="EMBL" id="ART68199.1"/>
    </source>
</evidence>
<evidence type="ECO:0008006" key="4">
    <source>
        <dbReference type="Google" id="ProtNLM"/>
    </source>
</evidence>
<keyword evidence="1" id="KW-0812">Transmembrane</keyword>
<proteinExistence type="predicted"/>
<name>A0A1Y0BZ60_9MYCO</name>
<dbReference type="Proteomes" id="UP000195331">
    <property type="component" value="Chromosome"/>
</dbReference>
<protein>
    <recommendedName>
        <fullName evidence="4">DUF2746 domain-containing protein</fullName>
    </recommendedName>
</protein>
<dbReference type="AlphaFoldDB" id="A0A1Y0BZ60"/>
<sequence length="142" mass="16211">MNWGEIDNAWAFLAVLAGLVTNLVIMIIGQRRGIKRRDEDREVLSDVKANTDVVRYQVKNDHPDEENLRDQLDRMEAHITEMSRRQLAHGRDISGLREDVGAVRDDVGGLRGELRDDRTNLREFKAGVNGFIKRVHPGEDPL</sequence>